<dbReference type="GO" id="GO:0004722">
    <property type="term" value="F:protein serine/threonine phosphatase activity"/>
    <property type="evidence" value="ECO:0007669"/>
    <property type="project" value="TreeGrafter"/>
</dbReference>
<dbReference type="PANTHER" id="PTHR12320:SF60">
    <property type="entry name" value="PROTEIN PHOSPHATASE 2C 26-RELATED"/>
    <property type="match status" value="1"/>
</dbReference>
<feature type="compositionally biased region" description="Low complexity" evidence="2">
    <location>
        <begin position="1416"/>
        <end position="1438"/>
    </location>
</feature>
<feature type="compositionally biased region" description="Low complexity" evidence="2">
    <location>
        <begin position="128"/>
        <end position="146"/>
    </location>
</feature>
<protein>
    <recommendedName>
        <fullName evidence="3">PPM-type phosphatase domain-containing protein</fullName>
    </recommendedName>
</protein>
<dbReference type="EMBL" id="BNCQ01000087">
    <property type="protein sequence ID" value="GIM16905.1"/>
    <property type="molecule type" value="Genomic_DNA"/>
</dbReference>
<proteinExistence type="predicted"/>
<feature type="compositionally biased region" description="Pro residues" evidence="2">
    <location>
        <begin position="1710"/>
        <end position="1719"/>
    </location>
</feature>
<dbReference type="OrthoDB" id="60843at2759"/>
<dbReference type="Proteomes" id="UP000747110">
    <property type="component" value="Unassembled WGS sequence"/>
</dbReference>
<feature type="compositionally biased region" description="Basic and acidic residues" evidence="2">
    <location>
        <begin position="797"/>
        <end position="806"/>
    </location>
</feature>
<evidence type="ECO:0000259" key="3">
    <source>
        <dbReference type="PROSITE" id="PS51746"/>
    </source>
</evidence>
<feature type="coiled-coil region" evidence="1">
    <location>
        <begin position="402"/>
        <end position="483"/>
    </location>
</feature>
<feature type="compositionally biased region" description="Low complexity" evidence="2">
    <location>
        <begin position="1458"/>
        <end position="1468"/>
    </location>
</feature>
<dbReference type="Proteomes" id="UP000722791">
    <property type="component" value="Unassembled WGS sequence"/>
</dbReference>
<feature type="compositionally biased region" description="Pro residues" evidence="2">
    <location>
        <begin position="1804"/>
        <end position="1816"/>
    </location>
</feature>
<keyword evidence="7" id="KW-1185">Reference proteome</keyword>
<feature type="coiled-coil region" evidence="1">
    <location>
        <begin position="195"/>
        <end position="352"/>
    </location>
</feature>
<dbReference type="PANTHER" id="PTHR12320">
    <property type="entry name" value="PROTEIN PHOSPHATASE 2C"/>
    <property type="match status" value="1"/>
</dbReference>
<feature type="region of interest" description="Disordered" evidence="2">
    <location>
        <begin position="797"/>
        <end position="818"/>
    </location>
</feature>
<accession>A0A8J4M0D0</accession>
<feature type="domain" description="PPM-type phosphatase" evidence="3">
    <location>
        <begin position="1887"/>
        <end position="2188"/>
    </location>
</feature>
<dbReference type="SMART" id="SM00331">
    <property type="entry name" value="PP2C_SIG"/>
    <property type="match status" value="1"/>
</dbReference>
<feature type="compositionally biased region" description="Polar residues" evidence="2">
    <location>
        <begin position="983"/>
        <end position="993"/>
    </location>
</feature>
<evidence type="ECO:0000256" key="2">
    <source>
        <dbReference type="SAM" id="MobiDB-lite"/>
    </source>
</evidence>
<evidence type="ECO:0000313" key="4">
    <source>
        <dbReference type="EMBL" id="GIL76542.1"/>
    </source>
</evidence>
<feature type="compositionally biased region" description="Low complexity" evidence="2">
    <location>
        <begin position="1609"/>
        <end position="1623"/>
    </location>
</feature>
<feature type="region of interest" description="Disordered" evidence="2">
    <location>
        <begin position="118"/>
        <end position="153"/>
    </location>
</feature>
<evidence type="ECO:0000313" key="7">
    <source>
        <dbReference type="Proteomes" id="UP000747110"/>
    </source>
</evidence>
<dbReference type="Gene3D" id="3.60.40.10">
    <property type="entry name" value="PPM-type phosphatase domain"/>
    <property type="match status" value="1"/>
</dbReference>
<feature type="compositionally biased region" description="Basic and acidic residues" evidence="2">
    <location>
        <begin position="1389"/>
        <end position="1402"/>
    </location>
</feature>
<feature type="compositionally biased region" description="Low complexity" evidence="2">
    <location>
        <begin position="1817"/>
        <end position="1831"/>
    </location>
</feature>
<feature type="compositionally biased region" description="Polar residues" evidence="2">
    <location>
        <begin position="1149"/>
        <end position="1159"/>
    </location>
</feature>
<gene>
    <name evidence="4" type="ORF">Vretifemale_6037</name>
    <name evidence="5" type="ORF">Vretimale_19473</name>
</gene>
<feature type="region of interest" description="Disordered" evidence="2">
    <location>
        <begin position="1146"/>
        <end position="1167"/>
    </location>
</feature>
<feature type="compositionally biased region" description="Low complexity" evidence="2">
    <location>
        <begin position="1734"/>
        <end position="1753"/>
    </location>
</feature>
<reference evidence="5" key="1">
    <citation type="journal article" date="2021" name="Proc. Natl. Acad. Sci. U.S.A.">
        <title>Three genomes in the algal genus Volvox reveal the fate of a haploid sex-determining region after a transition to homothallism.</title>
        <authorList>
            <person name="Yamamoto K."/>
            <person name="Hamaji T."/>
            <person name="Kawai-Toyooka H."/>
            <person name="Matsuzaki R."/>
            <person name="Takahashi F."/>
            <person name="Nishimura Y."/>
            <person name="Kawachi M."/>
            <person name="Noguchi H."/>
            <person name="Minakuchi Y."/>
            <person name="Umen J.G."/>
            <person name="Toyoda A."/>
            <person name="Nozaki H."/>
        </authorList>
    </citation>
    <scope>NUCLEOTIDE SEQUENCE</scope>
    <source>
        <strain evidence="5">NIES-3785</strain>
        <strain evidence="4">NIES-3786</strain>
    </source>
</reference>
<feature type="compositionally biased region" description="Low complexity" evidence="2">
    <location>
        <begin position="1008"/>
        <end position="1023"/>
    </location>
</feature>
<feature type="region of interest" description="Disordered" evidence="2">
    <location>
        <begin position="1186"/>
        <end position="1774"/>
    </location>
</feature>
<feature type="compositionally biased region" description="Low complexity" evidence="2">
    <location>
        <begin position="1636"/>
        <end position="1648"/>
    </location>
</feature>
<feature type="compositionally biased region" description="Low complexity" evidence="2">
    <location>
        <begin position="1656"/>
        <end position="1709"/>
    </location>
</feature>
<feature type="compositionally biased region" description="Basic and acidic residues" evidence="2">
    <location>
        <begin position="1343"/>
        <end position="1354"/>
    </location>
</feature>
<name>A0A8J4M0D0_9CHLO</name>
<evidence type="ECO:0000313" key="5">
    <source>
        <dbReference type="EMBL" id="GIM16905.1"/>
    </source>
</evidence>
<feature type="region of interest" description="Disordered" evidence="2">
    <location>
        <begin position="977"/>
        <end position="1079"/>
    </location>
</feature>
<feature type="compositionally biased region" description="Low complexity" evidence="2">
    <location>
        <begin position="1057"/>
        <end position="1079"/>
    </location>
</feature>
<comment type="caution">
    <text evidence="5">The sequence shown here is derived from an EMBL/GenBank/DDBJ whole genome shotgun (WGS) entry which is preliminary data.</text>
</comment>
<organism evidence="5 6">
    <name type="scientific">Volvox reticuliferus</name>
    <dbReference type="NCBI Taxonomy" id="1737510"/>
    <lineage>
        <taxon>Eukaryota</taxon>
        <taxon>Viridiplantae</taxon>
        <taxon>Chlorophyta</taxon>
        <taxon>core chlorophytes</taxon>
        <taxon>Chlorophyceae</taxon>
        <taxon>CS clade</taxon>
        <taxon>Chlamydomonadales</taxon>
        <taxon>Volvocaceae</taxon>
        <taxon>Volvox</taxon>
    </lineage>
</organism>
<dbReference type="SUPFAM" id="SSF81606">
    <property type="entry name" value="PP2C-like"/>
    <property type="match status" value="1"/>
</dbReference>
<feature type="coiled-coil region" evidence="1">
    <location>
        <begin position="535"/>
        <end position="587"/>
    </location>
</feature>
<sequence length="2191" mass="226684">MFSLSGNTKLPGQKVISLQPQLLRHTCFVGRAFTAVAIVPSYGRRRLPILAAKFTVNTNPSNAKQLPFAQDVQIIPTGSMPRAQPGTYGLLPALAGGLVALAGVVTLIRGLLQKRTHVASEPGSDTQAIGGQAAGSDAAASSPSGGTPEPRASDANVVTGIQKLSEAQQQFGQGQAIGPAAADEGKPVSDLLWQKRQLELEQARARQSTSELQRELQDAELELLRAQREGATRVTGARVELKESRRKAELLEAMVGALRERLRREEDRNVALEEEIESGRAEMARFAQQRREMQERVDSLRMELADTQAKLLVAQARAAELDARLAHLVMQNKELEVRVGELEAQLQARTATVASAASAAEDKLRLMQAAADEDRLLIAKLQGKLAEREAQLTLLRDGESELQEVLERSKAAAAQMSELLRQRDLELQRLQEALRAAEDRRLAQERALNAQIAALQQEREPALQRLKQAIAEAEARRLEEATAMKKKLGELQKLHEEQLQQLRIAGGEAGLAAQAEIAALKEQLSGLQLERDREVALLNSQLQESAQHAEQLREAANAQAATQQAEVKVLQEELKATKLRAEQSSARRVAEVSELRSALEQQVGVARQEALDARTQLATVKEQLDGVLSEEFLQLLEEELRRSILPGAATQPSSRPIAPVSPQMEQELRGLESRGAALRHQLESLSAELAELQSGAVSRMGPALVARAQELEGTVAQCRKALRAREAVGDQQGIQRVTQQLSTVNLELAALYRSVMLPDARSRERTMRLEIQDREVELRGVVEQQIRVEDRLEQERREAEQRREKAVAAASGPTQQQLRKAVQSRVKELLQERERQAQQQAAAREKQLQTQLRTAQAGNMSQQRELRAVQEAVEKQARLMEESWKLQLEASSRALQEAAVDKQRLAAEVNRSTEQVQRQLAELESLRRELLAARSMVVTLRRAAEDSRATAAQQSVGAAQEVQRLAAQVQQLQNTLKERERQYASSSKPNALPQQAVAVRGTRSVRQPAPTAAAAPVASKAQPLPATATGSAPARAPPTSDGLIQRKSAGVAEPKDVGAASASSAAAHGHADAGSGSVGRVNGSGTAAALQPKVVTAANGDGGFKPLTPLRPGWPALYGGTEPAPSTLLAAAGTGATQTETLVPVTGSAKGTTHGTGTEVSGADGNARNNVNGAITVGASAVGNAGQGSGPVTGPPQLNGNGAGTLNAASVSSNNRTDSDNGLNGISAASLSPAAVVPKASSSSPMPQQPAQQAAPVDGINASRSQDRSQPAEELGPSKSSQSAATGLAMDAPSTVNRRQGHQDLPPSFPVQPQHSNGKVASAMEAQPARAGTRPGSATTPEDGQKGPDGDARGGQKSQVGPVDAKPNNGNLASAAGMELQAGRMAAPTEKDGSSAKADVDLKGAATAAGERSPVQVQASGLPSQQQQDQPPRGVQSQASRRSVPPGPFDSTSLPVMAAGGSPPSAAGTPLGDVQAQPHQLQKTHQPHPPGKESSGTASEGTATAGGATAADATAGSPAASSSASASSSSRNSVNDVSTSSDATSIPPPASTIAPGGAFIKPTMGQPVSRSQEFAVPSPPPIKPLTPLKVPTPADLVDYKGSSPATPPGASKSGAVAGSSSDSLTAHKAPSPPSQPRAAQRQTSQAPSPLLPPPSGSASVPVSASGSGSKSSSQLAKPKKPQSPAAVAMAAAAGAAEAARRAASVAASVAPPPKPPGFNTPPITEWGRPKPQQDAADGTDLSSSTSAGTSRLSEQGLETSSATSKPAEGGAAPFFSDAELGAEIAAIAQSLVQRTIGGGARSPQPSPPPPPSPPEPQASSSASPRPSVSPEAADRGSMPLPAGIPPATATSAAAAAAAIRLSSASMAAALSGTATGPARRLQLSMAAYGVPHVAKAEKGSEDAYFMVTPSGGVVTSHGGGGGGGGGSTGRSASRGALGGVSALGVADGVGGWVEANVDPGQYSREVVDAAARAAEEIGPGADPRQLLAEAQDAVRTIGSCTACVAVLGEKAPAAADKGPGGQVLSIANLGDSGCRVVRRGSLVLATSAQEHQFNMPYQMAHPDNLPDTDTAADAQMYQLALEPGDVVILATDGLFDNMWDEELVSMVAASAASIPSGLAGPAAATAAQPAAQQLAASLVSAAFRHAQDPGFRSPWAVELANQPAASWISRFFPRGGKMDDITAVVAIVTAA</sequence>
<keyword evidence="1" id="KW-0175">Coiled coil</keyword>
<dbReference type="InterPro" id="IPR036457">
    <property type="entry name" value="PPM-type-like_dom_sf"/>
</dbReference>
<dbReference type="InterPro" id="IPR001932">
    <property type="entry name" value="PPM-type_phosphatase-like_dom"/>
</dbReference>
<feature type="region of interest" description="Disordered" evidence="2">
    <location>
        <begin position="1797"/>
        <end position="1845"/>
    </location>
</feature>
<evidence type="ECO:0000313" key="6">
    <source>
        <dbReference type="Proteomes" id="UP000722791"/>
    </source>
</evidence>
<feature type="compositionally biased region" description="Polar residues" evidence="2">
    <location>
        <begin position="1207"/>
        <end position="1224"/>
    </location>
</feature>
<feature type="compositionally biased region" description="Low complexity" evidence="2">
    <location>
        <begin position="1494"/>
        <end position="1545"/>
    </location>
</feature>
<dbReference type="InterPro" id="IPR039123">
    <property type="entry name" value="PPTC7"/>
</dbReference>
<dbReference type="PROSITE" id="PS51746">
    <property type="entry name" value="PPM_2"/>
    <property type="match status" value="1"/>
</dbReference>
<dbReference type="SMART" id="SM00332">
    <property type="entry name" value="PP2Cc"/>
    <property type="match status" value="1"/>
</dbReference>
<feature type="compositionally biased region" description="Low complexity" evidence="2">
    <location>
        <begin position="1227"/>
        <end position="1256"/>
    </location>
</feature>
<dbReference type="EMBL" id="BNCP01000009">
    <property type="protein sequence ID" value="GIL76542.1"/>
    <property type="molecule type" value="Genomic_DNA"/>
</dbReference>
<evidence type="ECO:0000256" key="1">
    <source>
        <dbReference type="SAM" id="Coils"/>
    </source>
</evidence>